<keyword evidence="5" id="KW-0472">Membrane</keyword>
<dbReference type="OrthoDB" id="1864232at2759"/>
<reference evidence="6 7" key="3">
    <citation type="submission" date="2019-11" db="EMBL/GenBank/DDBJ databases">
        <title>A de novo genome assembly of a pear dwarfing rootstock.</title>
        <authorList>
            <person name="Wang F."/>
            <person name="Wang J."/>
            <person name="Li S."/>
            <person name="Zhang Y."/>
            <person name="Fang M."/>
            <person name="Ma L."/>
            <person name="Zhao Y."/>
            <person name="Jiang S."/>
        </authorList>
    </citation>
    <scope>NUCLEOTIDE SEQUENCE [LARGE SCALE GENOMIC DNA]</scope>
    <source>
        <strain evidence="6">S2</strain>
        <tissue evidence="6">Leaf</tissue>
    </source>
</reference>
<dbReference type="Gene3D" id="2.40.480.10">
    <property type="entry name" value="Allene oxide cyclase-like"/>
    <property type="match status" value="1"/>
</dbReference>
<accession>A0A5N5FH29</accession>
<protein>
    <recommendedName>
        <fullName evidence="4">Dirigent protein</fullName>
    </recommendedName>
</protein>
<sequence length="193" mass="21577">MEKVGSIIFLNHLFIICLATPLMVQSTIENPRENIDRWFQNLPRVKQKLTRLHFYFHDVVLGPHPTVVAVANASNTFTSPTFFGRVNIFDNPLTQGPEPGSKLVGPAQGLYGFTSQEEVSLLMAMNFVFRSWKHNCSSLTVLGRKRVGQSVRELPIVGGTGVFRLARGFALAKSYFFNASVATVEYNVAVLHY</sequence>
<evidence type="ECO:0000313" key="6">
    <source>
        <dbReference type="EMBL" id="KAB2602428.1"/>
    </source>
</evidence>
<keyword evidence="4" id="KW-0052">Apoplast</keyword>
<keyword evidence="7" id="KW-1185">Reference proteome</keyword>
<dbReference type="InterPro" id="IPR004265">
    <property type="entry name" value="Dirigent"/>
</dbReference>
<dbReference type="GO" id="GO:0009699">
    <property type="term" value="P:phenylpropanoid biosynthetic process"/>
    <property type="evidence" value="ECO:0007669"/>
    <property type="project" value="UniProtKB-ARBA"/>
</dbReference>
<dbReference type="Pfam" id="PF03018">
    <property type="entry name" value="Dirigent"/>
    <property type="match status" value="1"/>
</dbReference>
<evidence type="ECO:0000256" key="4">
    <source>
        <dbReference type="RuleBase" id="RU363099"/>
    </source>
</evidence>
<evidence type="ECO:0000256" key="1">
    <source>
        <dbReference type="ARBA" id="ARBA00010746"/>
    </source>
</evidence>
<gene>
    <name evidence="6" type="ORF">D8674_003433</name>
</gene>
<keyword evidence="5" id="KW-0812">Transmembrane</keyword>
<dbReference type="EMBL" id="SMOL01000695">
    <property type="protein sequence ID" value="KAB2602428.1"/>
    <property type="molecule type" value="Genomic_DNA"/>
</dbReference>
<comment type="function">
    <text evidence="4">Dirigent proteins impart stereoselectivity on the phenoxy radical-coupling reaction, yielding optically active lignans from two molecules of coniferyl alcohol in the biosynthesis of lignans, flavonolignans, and alkaloids and thus plays a central role in plant secondary metabolism.</text>
</comment>
<evidence type="ECO:0000313" key="7">
    <source>
        <dbReference type="Proteomes" id="UP000327157"/>
    </source>
</evidence>
<dbReference type="GO" id="GO:0048046">
    <property type="term" value="C:apoplast"/>
    <property type="evidence" value="ECO:0007669"/>
    <property type="project" value="UniProtKB-SubCell"/>
</dbReference>
<dbReference type="Proteomes" id="UP000327157">
    <property type="component" value="Chromosome 10"/>
</dbReference>
<proteinExistence type="inferred from homology"/>
<dbReference type="InterPro" id="IPR044859">
    <property type="entry name" value="Allene_oxi_cyc_Dirigent"/>
</dbReference>
<comment type="similarity">
    <text evidence="1 4">Belongs to the plant dirigent protein family.</text>
</comment>
<feature type="transmembrane region" description="Helical" evidence="5">
    <location>
        <begin position="6"/>
        <end position="24"/>
    </location>
</feature>
<name>A0A5N5FH29_9ROSA</name>
<comment type="subunit">
    <text evidence="2 4">Homodimer.</text>
</comment>
<comment type="subcellular location">
    <subcellularLocation>
        <location evidence="4">Secreted</location>
        <location evidence="4">Extracellular space</location>
        <location evidence="4">Apoplast</location>
    </subcellularLocation>
</comment>
<evidence type="ECO:0000256" key="3">
    <source>
        <dbReference type="ARBA" id="ARBA00022525"/>
    </source>
</evidence>
<dbReference type="PANTHER" id="PTHR21495">
    <property type="entry name" value="NUCLEOPORIN-RELATED"/>
    <property type="match status" value="1"/>
</dbReference>
<dbReference type="AlphaFoldDB" id="A0A5N5FH29"/>
<reference evidence="6 7" key="1">
    <citation type="submission" date="2019-09" db="EMBL/GenBank/DDBJ databases">
        <authorList>
            <person name="Ou C."/>
        </authorList>
    </citation>
    <scope>NUCLEOTIDE SEQUENCE [LARGE SCALE GENOMIC DNA]</scope>
    <source>
        <strain evidence="6">S2</strain>
        <tissue evidence="6">Leaf</tissue>
    </source>
</reference>
<evidence type="ECO:0000256" key="2">
    <source>
        <dbReference type="ARBA" id="ARBA00011738"/>
    </source>
</evidence>
<keyword evidence="5" id="KW-1133">Transmembrane helix</keyword>
<keyword evidence="3 4" id="KW-0964">Secreted</keyword>
<organism evidence="6 7">
    <name type="scientific">Pyrus ussuriensis x Pyrus communis</name>
    <dbReference type="NCBI Taxonomy" id="2448454"/>
    <lineage>
        <taxon>Eukaryota</taxon>
        <taxon>Viridiplantae</taxon>
        <taxon>Streptophyta</taxon>
        <taxon>Embryophyta</taxon>
        <taxon>Tracheophyta</taxon>
        <taxon>Spermatophyta</taxon>
        <taxon>Magnoliopsida</taxon>
        <taxon>eudicotyledons</taxon>
        <taxon>Gunneridae</taxon>
        <taxon>Pentapetalae</taxon>
        <taxon>rosids</taxon>
        <taxon>fabids</taxon>
        <taxon>Rosales</taxon>
        <taxon>Rosaceae</taxon>
        <taxon>Amygdaloideae</taxon>
        <taxon>Maleae</taxon>
        <taxon>Pyrus</taxon>
    </lineage>
</organism>
<evidence type="ECO:0000256" key="5">
    <source>
        <dbReference type="SAM" id="Phobius"/>
    </source>
</evidence>
<comment type="caution">
    <text evidence="6">The sequence shown here is derived from an EMBL/GenBank/DDBJ whole genome shotgun (WGS) entry which is preliminary data.</text>
</comment>
<reference evidence="7" key="2">
    <citation type="submission" date="2019-10" db="EMBL/GenBank/DDBJ databases">
        <title>A de novo genome assembly of a pear dwarfing rootstock.</title>
        <authorList>
            <person name="Wang F."/>
            <person name="Wang J."/>
            <person name="Li S."/>
            <person name="Zhang Y."/>
            <person name="Fang M."/>
            <person name="Ma L."/>
            <person name="Zhao Y."/>
            <person name="Jiang S."/>
        </authorList>
    </citation>
    <scope>NUCLEOTIDE SEQUENCE [LARGE SCALE GENOMIC DNA]</scope>
</reference>